<evidence type="ECO:0000313" key="1">
    <source>
        <dbReference type="EMBL" id="SVA07199.1"/>
    </source>
</evidence>
<protein>
    <submittedName>
        <fullName evidence="1">Uncharacterized protein</fullName>
    </submittedName>
</protein>
<proteinExistence type="predicted"/>
<name>A0A381SUS7_9ZZZZ</name>
<sequence>MLMVGVAIVIVAIATITFVALSPSDSDEAIDNSTLASGGSLIGNPDAPVTLVEFGDFQ</sequence>
<organism evidence="1">
    <name type="scientific">marine metagenome</name>
    <dbReference type="NCBI Taxonomy" id="408172"/>
    <lineage>
        <taxon>unclassified sequences</taxon>
        <taxon>metagenomes</taxon>
        <taxon>ecological metagenomes</taxon>
    </lineage>
</organism>
<dbReference type="EMBL" id="UINC01003537">
    <property type="protein sequence ID" value="SVA07199.1"/>
    <property type="molecule type" value="Genomic_DNA"/>
</dbReference>
<accession>A0A381SUS7</accession>
<gene>
    <name evidence="1" type="ORF">METZ01_LOCUS60053</name>
</gene>
<dbReference type="Gene3D" id="3.40.30.10">
    <property type="entry name" value="Glutaredoxin"/>
    <property type="match status" value="1"/>
</dbReference>
<reference evidence="1" key="1">
    <citation type="submission" date="2018-05" db="EMBL/GenBank/DDBJ databases">
        <authorList>
            <person name="Lanie J.A."/>
            <person name="Ng W.-L."/>
            <person name="Kazmierczak K.M."/>
            <person name="Andrzejewski T.M."/>
            <person name="Davidsen T.M."/>
            <person name="Wayne K.J."/>
            <person name="Tettelin H."/>
            <person name="Glass J.I."/>
            <person name="Rusch D."/>
            <person name="Podicherti R."/>
            <person name="Tsui H.-C.T."/>
            <person name="Winkler M.E."/>
        </authorList>
    </citation>
    <scope>NUCLEOTIDE SEQUENCE</scope>
</reference>
<dbReference type="AlphaFoldDB" id="A0A381SUS7"/>